<protein>
    <submittedName>
        <fullName evidence="2">Uncharacterized protein</fullName>
    </submittedName>
</protein>
<keyword evidence="3" id="KW-1185">Reference proteome</keyword>
<comment type="caution">
    <text evidence="2">The sequence shown here is derived from an EMBL/GenBank/DDBJ whole genome shotgun (WGS) entry which is preliminary data.</text>
</comment>
<dbReference type="EMBL" id="BRVO01000001">
    <property type="protein sequence ID" value="GLB48743.1"/>
    <property type="molecule type" value="Genomic_DNA"/>
</dbReference>
<dbReference type="Proteomes" id="UP001143543">
    <property type="component" value="Unassembled WGS sequence"/>
</dbReference>
<evidence type="ECO:0000313" key="3">
    <source>
        <dbReference type="Proteomes" id="UP001143543"/>
    </source>
</evidence>
<keyword evidence="1" id="KW-0472">Membrane</keyword>
<feature type="transmembrane region" description="Helical" evidence="1">
    <location>
        <begin position="37"/>
        <end position="58"/>
    </location>
</feature>
<feature type="transmembrane region" description="Helical" evidence="1">
    <location>
        <begin position="64"/>
        <end position="83"/>
    </location>
</feature>
<feature type="transmembrane region" description="Helical" evidence="1">
    <location>
        <begin position="6"/>
        <end position="25"/>
    </location>
</feature>
<organism evidence="2 3">
    <name type="scientific">Neptunitalea lumnitzerae</name>
    <dbReference type="NCBI Taxonomy" id="2965509"/>
    <lineage>
        <taxon>Bacteria</taxon>
        <taxon>Pseudomonadati</taxon>
        <taxon>Bacteroidota</taxon>
        <taxon>Flavobacteriia</taxon>
        <taxon>Flavobacteriales</taxon>
        <taxon>Flavobacteriaceae</taxon>
        <taxon>Neptunitalea</taxon>
    </lineage>
</organism>
<evidence type="ECO:0000256" key="1">
    <source>
        <dbReference type="SAM" id="Phobius"/>
    </source>
</evidence>
<evidence type="ECO:0000313" key="2">
    <source>
        <dbReference type="EMBL" id="GLB48743.1"/>
    </source>
</evidence>
<keyword evidence="1" id="KW-1133">Transmembrane helix</keyword>
<sequence>MVNVIGLVYLILWVVCYIPWLFIVVKKLKLTFYTERVLFFLPSILATIVLVFLSKFITEINLKIGLIGILPHTLLQLLFFLYYRKKVKQ</sequence>
<name>A0ABQ5MH51_9FLAO</name>
<gene>
    <name evidence="2" type="ORF">Y10_11110</name>
</gene>
<keyword evidence="1" id="KW-0812">Transmembrane</keyword>
<proteinExistence type="predicted"/>
<accession>A0ABQ5MH51</accession>
<reference evidence="2" key="1">
    <citation type="submission" date="2022-07" db="EMBL/GenBank/DDBJ databases">
        <title>Taxonomy of Novel Oxalotrophic and Methylotrophic Bacteria.</title>
        <authorList>
            <person name="Sahin N."/>
            <person name="Tani A."/>
        </authorList>
    </citation>
    <scope>NUCLEOTIDE SEQUENCE</scope>
    <source>
        <strain evidence="2">Y10</strain>
    </source>
</reference>